<feature type="domain" description="DUF5666" evidence="3">
    <location>
        <begin position="283"/>
        <end position="337"/>
    </location>
</feature>
<protein>
    <submittedName>
        <fullName evidence="4">DUF5666 domain-containing protein</fullName>
    </submittedName>
</protein>
<feature type="chain" id="PRO_5047337099" evidence="2">
    <location>
        <begin position="32"/>
        <end position="399"/>
    </location>
</feature>
<feature type="domain" description="DUF5666" evidence="3">
    <location>
        <begin position="64"/>
        <end position="117"/>
    </location>
</feature>
<evidence type="ECO:0000256" key="2">
    <source>
        <dbReference type="SAM" id="SignalP"/>
    </source>
</evidence>
<organism evidence="4 5">
    <name type="scientific">Thermanaerothrix solaris</name>
    <dbReference type="NCBI Taxonomy" id="3058434"/>
    <lineage>
        <taxon>Bacteria</taxon>
        <taxon>Bacillati</taxon>
        <taxon>Chloroflexota</taxon>
        <taxon>Anaerolineae</taxon>
        <taxon>Anaerolineales</taxon>
        <taxon>Anaerolineaceae</taxon>
        <taxon>Thermanaerothrix</taxon>
    </lineage>
</organism>
<name>A0ABU3NPA6_9CHLR</name>
<evidence type="ECO:0000313" key="5">
    <source>
        <dbReference type="Proteomes" id="UP001254165"/>
    </source>
</evidence>
<reference evidence="4 5" key="1">
    <citation type="submission" date="2023-07" db="EMBL/GenBank/DDBJ databases">
        <title>Novel species of Thermanaerothrix with wide hydrolytic capabilities.</title>
        <authorList>
            <person name="Zayulina K.S."/>
            <person name="Podosokorskaya O.A."/>
            <person name="Elcheninov A.G."/>
        </authorList>
    </citation>
    <scope>NUCLEOTIDE SEQUENCE [LARGE SCALE GENOMIC DNA]</scope>
    <source>
        <strain evidence="4 5">4228-RoL</strain>
    </source>
</reference>
<feature type="region of interest" description="Disordered" evidence="1">
    <location>
        <begin position="343"/>
        <end position="399"/>
    </location>
</feature>
<evidence type="ECO:0000313" key="4">
    <source>
        <dbReference type="EMBL" id="MDT8898674.1"/>
    </source>
</evidence>
<feature type="domain" description="DUF5666" evidence="3">
    <location>
        <begin position="132"/>
        <end position="184"/>
    </location>
</feature>
<dbReference type="EMBL" id="JAUHMF010000002">
    <property type="protein sequence ID" value="MDT8898674.1"/>
    <property type="molecule type" value="Genomic_DNA"/>
</dbReference>
<keyword evidence="5" id="KW-1185">Reference proteome</keyword>
<dbReference type="InterPro" id="IPR043724">
    <property type="entry name" value="DUF5666"/>
</dbReference>
<sequence>MKKISWRMLLVMVSGLLLLMLAGCTTLDASAAFSALQTLSNSTSAAEPGATPTQIPTLGVVSFKGTVDSLSSDSLVVEGLTFRIDEQTALPEGLQTGDAVVVKAVLLPDDSRYALEVTRLEKTPDESEFKFYGVVESISGTTWVVSGETIQVTLETQIEAGIEVGSLVEVEGVVSEGNLIAYKISLEDDEVQPSPQPTPGESEENNEVEWFGVLNQMTEGAWIIGDQTVQVTPETELKGNPRLGDLVKVHAVQTDGGYVAHEIEKIRSFPTAGAPQARNFKFYGTVESINGSTWVVSGVTVTVDTNTKLQGNPSVGSQVEVKALVQADGTYLATQIKVKESGSGRLDFRATPGSEDDHESDSLLSTPQPKESHDDRSYGNSEGKDHGGKSDDDDHEGND</sequence>
<accession>A0ABU3NPA6</accession>
<evidence type="ECO:0000259" key="3">
    <source>
        <dbReference type="Pfam" id="PF18914"/>
    </source>
</evidence>
<dbReference type="Pfam" id="PF18914">
    <property type="entry name" value="DUF5666"/>
    <property type="match status" value="4"/>
</dbReference>
<dbReference type="RefSeq" id="WP_315625338.1">
    <property type="nucleotide sequence ID" value="NZ_JAUHMF010000002.1"/>
</dbReference>
<proteinExistence type="predicted"/>
<dbReference type="Proteomes" id="UP001254165">
    <property type="component" value="Unassembled WGS sequence"/>
</dbReference>
<comment type="caution">
    <text evidence="4">The sequence shown here is derived from an EMBL/GenBank/DDBJ whole genome shotgun (WGS) entry which is preliminary data.</text>
</comment>
<keyword evidence="2" id="KW-0732">Signal</keyword>
<gene>
    <name evidence="4" type="ORF">QYE77_10370</name>
</gene>
<dbReference type="PROSITE" id="PS51257">
    <property type="entry name" value="PROKAR_LIPOPROTEIN"/>
    <property type="match status" value="1"/>
</dbReference>
<feature type="signal peptide" evidence="2">
    <location>
        <begin position="1"/>
        <end position="31"/>
    </location>
</feature>
<feature type="domain" description="DUF5666" evidence="3">
    <location>
        <begin position="212"/>
        <end position="264"/>
    </location>
</feature>
<feature type="compositionally biased region" description="Basic and acidic residues" evidence="1">
    <location>
        <begin position="370"/>
        <end position="399"/>
    </location>
</feature>
<evidence type="ECO:0000256" key="1">
    <source>
        <dbReference type="SAM" id="MobiDB-lite"/>
    </source>
</evidence>